<dbReference type="GO" id="GO:0005737">
    <property type="term" value="C:cytoplasm"/>
    <property type="evidence" value="ECO:0007669"/>
    <property type="project" value="UniProtKB-SubCell"/>
</dbReference>
<dbReference type="EMBL" id="QWIT01000101">
    <property type="protein sequence ID" value="RMZ31374.1"/>
    <property type="molecule type" value="Genomic_DNA"/>
</dbReference>
<dbReference type="UniPathway" id="UPA00988"/>
<name>A0A3M7J0V3_HORWE</name>
<dbReference type="Pfam" id="PF00400">
    <property type="entry name" value="WD40"/>
    <property type="match status" value="7"/>
</dbReference>
<keyword evidence="6" id="KW-0963">Cytoplasm</keyword>
<dbReference type="InterPro" id="IPR001680">
    <property type="entry name" value="WD40_rpt"/>
</dbReference>
<evidence type="ECO:0000256" key="3">
    <source>
        <dbReference type="ARBA" id="ARBA00005043"/>
    </source>
</evidence>
<dbReference type="SUPFAM" id="SSF50978">
    <property type="entry name" value="WD40 repeat-like"/>
    <property type="match status" value="1"/>
</dbReference>
<dbReference type="InterPro" id="IPR015943">
    <property type="entry name" value="WD40/YVTN_repeat-like_dom_sf"/>
</dbReference>
<evidence type="ECO:0000256" key="5">
    <source>
        <dbReference type="ARBA" id="ARBA00020267"/>
    </source>
</evidence>
<dbReference type="OrthoDB" id="27911at2759"/>
<dbReference type="CDD" id="cd00200">
    <property type="entry name" value="WD40"/>
    <property type="match status" value="1"/>
</dbReference>
<feature type="repeat" description="WD" evidence="11">
    <location>
        <begin position="272"/>
        <end position="318"/>
    </location>
</feature>
<evidence type="ECO:0000256" key="1">
    <source>
        <dbReference type="ARBA" id="ARBA00004123"/>
    </source>
</evidence>
<reference evidence="12 13" key="1">
    <citation type="journal article" date="2018" name="BMC Genomics">
        <title>Genomic evidence for intraspecific hybridization in a clonal and extremely halotolerant yeast.</title>
        <authorList>
            <person name="Gostincar C."/>
            <person name="Stajich J.E."/>
            <person name="Zupancic J."/>
            <person name="Zalar P."/>
            <person name="Gunde-Cimerman N."/>
        </authorList>
    </citation>
    <scope>NUCLEOTIDE SEQUENCE [LARGE SCALE GENOMIC DNA]</scope>
    <source>
        <strain evidence="12 13">EXF-120</strain>
    </source>
</reference>
<evidence type="ECO:0000313" key="12">
    <source>
        <dbReference type="EMBL" id="RMZ31374.1"/>
    </source>
</evidence>
<dbReference type="Gene3D" id="2.130.10.10">
    <property type="entry name" value="YVTN repeat-like/Quinoprotein amine dehydrogenase"/>
    <property type="match status" value="4"/>
</dbReference>
<evidence type="ECO:0000256" key="10">
    <source>
        <dbReference type="ARBA" id="ARBA00023242"/>
    </source>
</evidence>
<feature type="repeat" description="WD" evidence="11">
    <location>
        <begin position="219"/>
        <end position="263"/>
    </location>
</feature>
<dbReference type="PRINTS" id="PR00320">
    <property type="entry name" value="GPROTEINBRPT"/>
</dbReference>
<evidence type="ECO:0000256" key="8">
    <source>
        <dbReference type="ARBA" id="ARBA00022694"/>
    </source>
</evidence>
<dbReference type="PANTHER" id="PTHR44111">
    <property type="entry name" value="ELONGATOR COMPLEX PROTEIN 2"/>
    <property type="match status" value="1"/>
</dbReference>
<dbReference type="GO" id="GO:0033588">
    <property type="term" value="C:elongator holoenzyme complex"/>
    <property type="evidence" value="ECO:0007669"/>
    <property type="project" value="InterPro"/>
</dbReference>
<dbReference type="GO" id="GO:0002098">
    <property type="term" value="P:tRNA wobble uridine modification"/>
    <property type="evidence" value="ECO:0007669"/>
    <property type="project" value="InterPro"/>
</dbReference>
<keyword evidence="10" id="KW-0539">Nucleus</keyword>
<feature type="repeat" description="WD" evidence="11">
    <location>
        <begin position="381"/>
        <end position="412"/>
    </location>
</feature>
<comment type="subcellular location">
    <subcellularLocation>
        <location evidence="2">Cytoplasm</location>
    </subcellularLocation>
    <subcellularLocation>
        <location evidence="1">Nucleus</location>
    </subcellularLocation>
</comment>
<keyword evidence="7 11" id="KW-0853">WD repeat</keyword>
<sequence>MSAMAARPEFLAAGGNRHSSAADWATGLLAFGAGHNLAIWNPQDERNAGVTAILAGHTGHINAVKIADFAGGRRCILTGAADKTVRLWKETTSGSDDDTGTPSSRFEETGCLAAHDGSVNTIAVLAESGMFVTGSADGTIKVWRFSKEGRGGAGAGKGAGKGAELVQSVALKPRYIPLTVALASLADGTTVLAVGGTASHVQLYSKTAVDEGFQLQATLTGHEGWIRTLDFARKNEDELLLASGSQDKYIRLWRFQRGSPNMQYKVSFEALLIGHEDWVYTARWAPATDGKDDLTLLSASADNSLSLWKADDASGVWVCETRLGEISAQKGSTSATGSTGGFWIGLWQPDGKAVASLGRTGSWRRWKYDPAGDSWVQQVGISGHTKEVQSLAWSPDGSYLLTTSLDQTTRLFAEWKRNGQVSWHEIARPQIHGYDLNCIDSLGANQFVSGADEKLLRVFNKPKATDHLLSKLSGTTSNQEELPDAANIPVLGLSNKAIAAVGDEEGANGVMEGENGDQEDVDPASVLHKSTLDLDHPPFEDHLARHTLWPEHEKLYGHGYEISAVAASHDGALVATACKATSIDHAVIRIYETKEWREVKPPVSAHSLTVTSLAFSADDKYLLSVGRDRQWAIFEREDQTSRTYKSLVSDPKGHSRMILDCSWAPTQVGHVFATAGRDKSVKIWRLEKDKADCITTVAADAPVTAIAFALSVNAGSMDLAMGMENGKIKLVHLDAQSLQAGASEELGKAARPSAAVNCLRWRPGGGGGHRQLAVAGEDNALRIVSISI</sequence>
<feature type="repeat" description="WD" evidence="11">
    <location>
        <begin position="651"/>
        <end position="687"/>
    </location>
</feature>
<keyword evidence="9" id="KW-0677">Repeat</keyword>
<dbReference type="PANTHER" id="PTHR44111:SF1">
    <property type="entry name" value="ELONGATOR COMPLEX PROTEIN 2"/>
    <property type="match status" value="1"/>
</dbReference>
<dbReference type="GO" id="GO:0005634">
    <property type="term" value="C:nucleus"/>
    <property type="evidence" value="ECO:0007669"/>
    <property type="project" value="UniProtKB-SubCell"/>
</dbReference>
<evidence type="ECO:0000256" key="2">
    <source>
        <dbReference type="ARBA" id="ARBA00004496"/>
    </source>
</evidence>
<evidence type="ECO:0000256" key="9">
    <source>
        <dbReference type="ARBA" id="ARBA00022737"/>
    </source>
</evidence>
<dbReference type="FunFam" id="2.130.10.10:FF:000400">
    <property type="entry name" value="Elongator acetyltransferase complex subunit 2"/>
    <property type="match status" value="1"/>
</dbReference>
<keyword evidence="8" id="KW-0819">tRNA processing</keyword>
<proteinExistence type="inferred from homology"/>
<dbReference type="InterPro" id="IPR036322">
    <property type="entry name" value="WD40_repeat_dom_sf"/>
</dbReference>
<feature type="repeat" description="WD" evidence="11">
    <location>
        <begin position="112"/>
        <end position="143"/>
    </location>
</feature>
<feature type="repeat" description="WD" evidence="11">
    <location>
        <begin position="57"/>
        <end position="89"/>
    </location>
</feature>
<accession>A0A3M7J0V3</accession>
<evidence type="ECO:0000256" key="11">
    <source>
        <dbReference type="PROSITE-ProRule" id="PRU00221"/>
    </source>
</evidence>
<dbReference type="PROSITE" id="PS50294">
    <property type="entry name" value="WD_REPEATS_REGION"/>
    <property type="match status" value="5"/>
</dbReference>
<evidence type="ECO:0000256" key="7">
    <source>
        <dbReference type="ARBA" id="ARBA00022574"/>
    </source>
</evidence>
<evidence type="ECO:0000256" key="6">
    <source>
        <dbReference type="ARBA" id="ARBA00022490"/>
    </source>
</evidence>
<dbReference type="AlphaFoldDB" id="A0A3M7J0V3"/>
<evidence type="ECO:0000256" key="4">
    <source>
        <dbReference type="ARBA" id="ARBA00005881"/>
    </source>
</evidence>
<dbReference type="InterPro" id="IPR037289">
    <property type="entry name" value="Elp2"/>
</dbReference>
<protein>
    <recommendedName>
        <fullName evidence="5">Elongator complex protein 2</fullName>
    </recommendedName>
</protein>
<dbReference type="SUPFAM" id="SSF50998">
    <property type="entry name" value="Quinoprotein alcohol dehydrogenase-like"/>
    <property type="match status" value="1"/>
</dbReference>
<gene>
    <name evidence="12" type="ORF">D0859_04523</name>
</gene>
<dbReference type="VEuPathDB" id="FungiDB:BTJ68_09943"/>
<comment type="similarity">
    <text evidence="4">Belongs to the WD repeat ELP2 family.</text>
</comment>
<dbReference type="SMART" id="SM00320">
    <property type="entry name" value="WD40"/>
    <property type="match status" value="11"/>
</dbReference>
<organism evidence="12 13">
    <name type="scientific">Hortaea werneckii</name>
    <name type="common">Black yeast</name>
    <name type="synonym">Cladosporium werneckii</name>
    <dbReference type="NCBI Taxonomy" id="91943"/>
    <lineage>
        <taxon>Eukaryota</taxon>
        <taxon>Fungi</taxon>
        <taxon>Dikarya</taxon>
        <taxon>Ascomycota</taxon>
        <taxon>Pezizomycotina</taxon>
        <taxon>Dothideomycetes</taxon>
        <taxon>Dothideomycetidae</taxon>
        <taxon>Mycosphaerellales</taxon>
        <taxon>Teratosphaeriaceae</taxon>
        <taxon>Hortaea</taxon>
    </lineage>
</organism>
<dbReference type="PROSITE" id="PS50082">
    <property type="entry name" value="WD_REPEATS_2"/>
    <property type="match status" value="6"/>
</dbReference>
<comment type="caution">
    <text evidence="12">The sequence shown here is derived from an EMBL/GenBank/DDBJ whole genome shotgun (WGS) entry which is preliminary data.</text>
</comment>
<dbReference type="InterPro" id="IPR011047">
    <property type="entry name" value="Quinoprotein_ADH-like_sf"/>
</dbReference>
<evidence type="ECO:0000313" key="13">
    <source>
        <dbReference type="Proteomes" id="UP000281677"/>
    </source>
</evidence>
<dbReference type="Proteomes" id="UP000281677">
    <property type="component" value="Unassembled WGS sequence"/>
</dbReference>
<comment type="pathway">
    <text evidence="3">tRNA modification; 5-methoxycarbonylmethyl-2-thiouridine-tRNA biosynthesis.</text>
</comment>
<dbReference type="InterPro" id="IPR020472">
    <property type="entry name" value="WD40_PAC1"/>
</dbReference>